<evidence type="ECO:0000256" key="1">
    <source>
        <dbReference type="ARBA" id="ARBA00022737"/>
    </source>
</evidence>
<dbReference type="FunFam" id="1.10.238.10:FF:000178">
    <property type="entry name" value="Calmodulin-2 A"/>
    <property type="match status" value="1"/>
</dbReference>
<dbReference type="GO" id="GO:0005509">
    <property type="term" value="F:calcium ion binding"/>
    <property type="evidence" value="ECO:0007669"/>
    <property type="project" value="InterPro"/>
</dbReference>
<proteinExistence type="predicted"/>
<organism evidence="4 5">
    <name type="scientific">Chrysochromulina tobinii</name>
    <dbReference type="NCBI Taxonomy" id="1460289"/>
    <lineage>
        <taxon>Eukaryota</taxon>
        <taxon>Haptista</taxon>
        <taxon>Haptophyta</taxon>
        <taxon>Prymnesiophyceae</taxon>
        <taxon>Prymnesiales</taxon>
        <taxon>Chrysochromulinaceae</taxon>
        <taxon>Chrysochromulina</taxon>
    </lineage>
</organism>
<dbReference type="SMART" id="SM00054">
    <property type="entry name" value="EFh"/>
    <property type="match status" value="2"/>
</dbReference>
<dbReference type="EMBL" id="JWZX01000259">
    <property type="protein sequence ID" value="KOO53379.1"/>
    <property type="molecule type" value="Genomic_DNA"/>
</dbReference>
<evidence type="ECO:0000259" key="3">
    <source>
        <dbReference type="PROSITE" id="PS50222"/>
    </source>
</evidence>
<dbReference type="InterPro" id="IPR002048">
    <property type="entry name" value="EF_hand_dom"/>
</dbReference>
<dbReference type="Pfam" id="PF03807">
    <property type="entry name" value="F420_oxidored"/>
    <property type="match status" value="1"/>
</dbReference>
<name>A0A0M0LQR2_9EUKA</name>
<dbReference type="OrthoDB" id="26525at2759"/>
<dbReference type="InterPro" id="IPR011992">
    <property type="entry name" value="EF-hand-dom_pair"/>
</dbReference>
<sequence length="308" mass="32479">MSDNEFQAKLRSVFDIADVDGSGAVSTSEMASMTASTGLTFTSQQLAAMMSEADTNGNGDMDFAEFTKVIKTRLKGASSDGVGSILDQAWGAFSNLGDFVTARNQVRSIVKGPSDTPAGSIAAATPVTSADSPLVIGIVGTGDMASSNAELWASLGLSVIIGSRDLDRGESLARRVGNGCVGTSVAHMCTGANVIILCIHPLAPLDEFIDAHRSTTPYAKARLGDASASWCKCLANLDASSLRYRRLQPVEVAGDDLAKSVMIRLLTMVGFEPLDCGGIDDCAKIEPGYHSRRWKHPKHLAYHGQNHP</sequence>
<dbReference type="SUPFAM" id="SSF51735">
    <property type="entry name" value="NAD(P)-binding Rossmann-fold domains"/>
    <property type="match status" value="1"/>
</dbReference>
<evidence type="ECO:0000313" key="4">
    <source>
        <dbReference type="EMBL" id="KOO53379.1"/>
    </source>
</evidence>
<accession>A0A0M0LQR2</accession>
<keyword evidence="5" id="KW-1185">Reference proteome</keyword>
<evidence type="ECO:0000256" key="2">
    <source>
        <dbReference type="ARBA" id="ARBA00022837"/>
    </source>
</evidence>
<dbReference type="CDD" id="cd00051">
    <property type="entry name" value="EFh"/>
    <property type="match status" value="1"/>
</dbReference>
<keyword evidence="1" id="KW-0677">Repeat</keyword>
<dbReference type="InterPro" id="IPR036291">
    <property type="entry name" value="NAD(P)-bd_dom_sf"/>
</dbReference>
<dbReference type="SUPFAM" id="SSF47473">
    <property type="entry name" value="EF-hand"/>
    <property type="match status" value="1"/>
</dbReference>
<dbReference type="InterPro" id="IPR028939">
    <property type="entry name" value="P5C_Rdtase_cat_N"/>
</dbReference>
<dbReference type="AlphaFoldDB" id="A0A0M0LQR2"/>
<dbReference type="PROSITE" id="PS50222">
    <property type="entry name" value="EF_HAND_2"/>
    <property type="match status" value="2"/>
</dbReference>
<dbReference type="PROSITE" id="PS00018">
    <property type="entry name" value="EF_HAND_1"/>
    <property type="match status" value="2"/>
</dbReference>
<dbReference type="Gene3D" id="3.40.50.720">
    <property type="entry name" value="NAD(P)-binding Rossmann-like Domain"/>
    <property type="match status" value="1"/>
</dbReference>
<comment type="caution">
    <text evidence="4">The sequence shown here is derived from an EMBL/GenBank/DDBJ whole genome shotgun (WGS) entry which is preliminary data.</text>
</comment>
<protein>
    <submittedName>
        <fullName evidence="4">Coenzyme f420-dependent NADP oxidoreductase</fullName>
    </submittedName>
</protein>
<keyword evidence="2" id="KW-0106">Calcium</keyword>
<dbReference type="Proteomes" id="UP000037460">
    <property type="component" value="Unassembled WGS sequence"/>
</dbReference>
<feature type="domain" description="EF-hand" evidence="3">
    <location>
        <begin position="41"/>
        <end position="76"/>
    </location>
</feature>
<reference evidence="5" key="1">
    <citation type="journal article" date="2015" name="PLoS Genet.">
        <title>Genome Sequence and Transcriptome Analyses of Chrysochromulina tobin: Metabolic Tools for Enhanced Algal Fitness in the Prominent Order Prymnesiales (Haptophyceae).</title>
        <authorList>
            <person name="Hovde B.T."/>
            <person name="Deodato C.R."/>
            <person name="Hunsperger H.M."/>
            <person name="Ryken S.A."/>
            <person name="Yost W."/>
            <person name="Jha R.K."/>
            <person name="Patterson J."/>
            <person name="Monnat R.J. Jr."/>
            <person name="Barlow S.B."/>
            <person name="Starkenburg S.R."/>
            <person name="Cattolico R.A."/>
        </authorList>
    </citation>
    <scope>NUCLEOTIDE SEQUENCE</scope>
    <source>
        <strain evidence="5">CCMP291</strain>
    </source>
</reference>
<dbReference type="GO" id="GO:0043226">
    <property type="term" value="C:organelle"/>
    <property type="evidence" value="ECO:0007669"/>
    <property type="project" value="UniProtKB-ARBA"/>
</dbReference>
<evidence type="ECO:0000313" key="5">
    <source>
        <dbReference type="Proteomes" id="UP000037460"/>
    </source>
</evidence>
<dbReference type="InterPro" id="IPR018247">
    <property type="entry name" value="EF_Hand_1_Ca_BS"/>
</dbReference>
<feature type="domain" description="EF-hand" evidence="3">
    <location>
        <begin position="5"/>
        <end position="40"/>
    </location>
</feature>
<dbReference type="Gene3D" id="1.10.238.10">
    <property type="entry name" value="EF-hand"/>
    <property type="match status" value="1"/>
</dbReference>
<dbReference type="Pfam" id="PF13499">
    <property type="entry name" value="EF-hand_7"/>
    <property type="match status" value="1"/>
</dbReference>
<gene>
    <name evidence="4" type="ORF">Ctob_012279</name>
</gene>